<dbReference type="EMBL" id="CP033367">
    <property type="protein sequence ID" value="QKD06091.1"/>
    <property type="molecule type" value="Genomic_DNA"/>
</dbReference>
<name>A0A6M7X3N6_RHILI</name>
<dbReference type="AlphaFoldDB" id="A0A6M7X3N6"/>
<dbReference type="Proteomes" id="UP000503017">
    <property type="component" value="Chromosome"/>
</dbReference>
<evidence type="ECO:0000313" key="1">
    <source>
        <dbReference type="EMBL" id="QKD06091.1"/>
    </source>
</evidence>
<reference evidence="1 2" key="1">
    <citation type="submission" date="2018-10" db="EMBL/GenBank/DDBJ databases">
        <authorList>
            <person name="Perry B.J."/>
            <person name="Sullivan J.T."/>
            <person name="Murphy R.J.T."/>
            <person name="Ramsay J.P."/>
            <person name="Ronson C.W."/>
        </authorList>
    </citation>
    <scope>NUCLEOTIDE SEQUENCE [LARGE SCALE GENOMIC DNA]</scope>
    <source>
        <strain evidence="1 2">R88b</strain>
    </source>
</reference>
<gene>
    <name evidence="1" type="ORF">EB235_04205</name>
</gene>
<sequence length="380" mass="42394">MEVPVKPEPKRSRTQRPFPASSFEEAIAFARDLHRVGSGQPVRRLTLFNDLGKAPDSGTSRMLITNSNRYGLTKGSYASEHLELTSDGLKAVDEQVPERERRRAWAKLAIQDIEPFRAVYERFVNARLPARAVLIDALKEAGVAADAAEEGVDTLVVNLRFVGLLQTLSGADRIVAVDHMLDELPATTMSALPYAAPAEQRSLVTQEHAEFDTTCFYVTPIGEAGSEQRRHSDLFLSTFVEPALQPFGLKVVRADAIEKPGMITRQIIEYLLRSRLVVADLSFHNPNVFYELALRHAARLPIVQIIRSSDRIPFDVHQMRTIPIDNTDIYSLVPKIETYRSEIGNQVRSALAADREVDTPISVYFPSFRVSINGDAKPTT</sequence>
<evidence type="ECO:0000313" key="2">
    <source>
        <dbReference type="Proteomes" id="UP000503017"/>
    </source>
</evidence>
<accession>A0A6M7X3N6</accession>
<proteinExistence type="predicted"/>
<protein>
    <submittedName>
        <fullName evidence="1">Uncharacterized protein</fullName>
    </submittedName>
</protein>
<organism evidence="1 2">
    <name type="scientific">Mesorhizobium loti R88b</name>
    <dbReference type="NCBI Taxonomy" id="935548"/>
    <lineage>
        <taxon>Bacteria</taxon>
        <taxon>Pseudomonadati</taxon>
        <taxon>Pseudomonadota</taxon>
        <taxon>Alphaproteobacteria</taxon>
        <taxon>Hyphomicrobiales</taxon>
        <taxon>Phyllobacteriaceae</taxon>
        <taxon>Mesorhizobium</taxon>
    </lineage>
</organism>